<dbReference type="EMBL" id="JAGFMF010011802">
    <property type="protein sequence ID" value="KAG8512225.1"/>
    <property type="molecule type" value="Genomic_DNA"/>
</dbReference>
<evidence type="ECO:0000313" key="10">
    <source>
        <dbReference type="Proteomes" id="UP000700334"/>
    </source>
</evidence>
<dbReference type="OrthoDB" id="191686at2759"/>
<dbReference type="SUPFAM" id="SSF47473">
    <property type="entry name" value="EF-hand"/>
    <property type="match status" value="1"/>
</dbReference>
<evidence type="ECO:0000256" key="4">
    <source>
        <dbReference type="ARBA" id="ARBA00023754"/>
    </source>
</evidence>
<name>A0A8J6DLL3_GALPY</name>
<keyword evidence="2" id="KW-0677">Repeat</keyword>
<organism evidence="9 10">
    <name type="scientific">Galemys pyrenaicus</name>
    <name type="common">Iberian desman</name>
    <name type="synonym">Pyrenean desman</name>
    <dbReference type="NCBI Taxonomy" id="202257"/>
    <lineage>
        <taxon>Eukaryota</taxon>
        <taxon>Metazoa</taxon>
        <taxon>Chordata</taxon>
        <taxon>Craniata</taxon>
        <taxon>Vertebrata</taxon>
        <taxon>Euteleostomi</taxon>
        <taxon>Mammalia</taxon>
        <taxon>Eutheria</taxon>
        <taxon>Laurasiatheria</taxon>
        <taxon>Eulipotyphla</taxon>
        <taxon>Talpidae</taxon>
        <taxon>Galemys</taxon>
    </lineage>
</organism>
<feature type="coiled-coil region" evidence="6">
    <location>
        <begin position="387"/>
        <end position="421"/>
    </location>
</feature>
<feature type="domain" description="EF-hand" evidence="8">
    <location>
        <begin position="135"/>
        <end position="170"/>
    </location>
</feature>
<feature type="domain" description="EF-hand" evidence="8">
    <location>
        <begin position="66"/>
        <end position="101"/>
    </location>
</feature>
<evidence type="ECO:0000256" key="3">
    <source>
        <dbReference type="ARBA" id="ARBA00022837"/>
    </source>
</evidence>
<dbReference type="Proteomes" id="UP000700334">
    <property type="component" value="Unassembled WGS sequence"/>
</dbReference>
<reference evidence="9" key="1">
    <citation type="journal article" date="2021" name="Evol. Appl.">
        <title>The genome of the Pyrenean desman and the effects of bottlenecks and inbreeding on the genomic landscape of an endangered species.</title>
        <authorList>
            <person name="Escoda L."/>
            <person name="Castresana J."/>
        </authorList>
    </citation>
    <scope>NUCLEOTIDE SEQUENCE</scope>
    <source>
        <strain evidence="9">IBE-C5619</strain>
    </source>
</reference>
<feature type="domain" description="EF-hand" evidence="8">
    <location>
        <begin position="176"/>
        <end position="211"/>
    </location>
</feature>
<keyword evidence="3" id="KW-0106">Calcium</keyword>
<evidence type="ECO:0000256" key="7">
    <source>
        <dbReference type="SAM" id="Phobius"/>
    </source>
</evidence>
<dbReference type="GO" id="GO:0005509">
    <property type="term" value="F:calcium ion binding"/>
    <property type="evidence" value="ECO:0007669"/>
    <property type="project" value="InterPro"/>
</dbReference>
<keyword evidence="10" id="KW-1185">Reference proteome</keyword>
<dbReference type="InterPro" id="IPR018247">
    <property type="entry name" value="EF_Hand_1_Ca_BS"/>
</dbReference>
<keyword evidence="7" id="KW-0812">Transmembrane</keyword>
<dbReference type="Gene3D" id="1.10.238.10">
    <property type="entry name" value="EF-hand"/>
    <property type="match status" value="1"/>
</dbReference>
<dbReference type="AlphaFoldDB" id="A0A8J6DLL3"/>
<feature type="non-terminal residue" evidence="9">
    <location>
        <position position="433"/>
    </location>
</feature>
<feature type="non-terminal residue" evidence="9">
    <location>
        <position position="1"/>
    </location>
</feature>
<accession>A0A8J6DLL3</accession>
<dbReference type="PANTHER" id="PTHR45942">
    <property type="entry name" value="PROTEIN PHOSPATASE 3 REGULATORY SUBUNIT B ALPHA ISOFORM TYPE 1"/>
    <property type="match status" value="1"/>
</dbReference>
<comment type="similarity">
    <text evidence="5">Belongs to the calcineurin regulatory subunit family.</text>
</comment>
<evidence type="ECO:0000256" key="6">
    <source>
        <dbReference type="SAM" id="Coils"/>
    </source>
</evidence>
<dbReference type="CDD" id="cd00051">
    <property type="entry name" value="EFh"/>
    <property type="match status" value="1"/>
</dbReference>
<feature type="transmembrane region" description="Helical" evidence="7">
    <location>
        <begin position="257"/>
        <end position="282"/>
    </location>
</feature>
<comment type="function">
    <text evidence="4">Regulatory subunit of calcineurin, a calcium-dependent, calmodulin stimulated protein phosphatase. Confers calcium sensitivity.</text>
</comment>
<dbReference type="InterPro" id="IPR011992">
    <property type="entry name" value="EF-hand-dom_pair"/>
</dbReference>
<dbReference type="PROSITE" id="PS00018">
    <property type="entry name" value="EF_HAND_1"/>
    <property type="match status" value="4"/>
</dbReference>
<gene>
    <name evidence="9" type="ORF">J0S82_002373</name>
</gene>
<keyword evidence="7" id="KW-0472">Membrane</keyword>
<sequence length="433" mass="48923">ALSGLSGGPCLAQALTRRPSLPLNGLARTSSCLGRCCLRPYGCAPTPAMGNEASYPAQMCSHFDRDELKSLCKKFKKLDLDHSGTVSLEEFMALPQLRQNPLVPRVVDIFDIDGSGEVDLKEFIWGTSQFSVKGDEQQKLRFAFSIYDMDKDGFISNGELFQVLKMMVGTNLTDWKLQELVDKTIIILDRDGDGKISFEEFSAVVKHLEIHKKLEEEPASTSEQEQVEGQVECPIHGFSFLVLPQTLQMGIKHFSGLFVMLCIGFGLSILTTIGEHIVYRLLLPRIKNKSRLQYWLHTSQRLHRALNTSFVEEKQQCFKTKRVEKRSNVGPRQLTVWNTSNLSHDSQHKYTFGDEGGQNQLGIRTHQDIPLPPRRELPASLTTNGKADALSGARNSVMQELSELEKQIQVIRQELQLAVSRKTELEEYQRTNR</sequence>
<dbReference type="FunFam" id="1.10.238.10:FF:000047">
    <property type="entry name" value="Calcineurin subunit B type 1"/>
    <property type="match status" value="1"/>
</dbReference>
<evidence type="ECO:0000256" key="2">
    <source>
        <dbReference type="ARBA" id="ARBA00022737"/>
    </source>
</evidence>
<evidence type="ECO:0000256" key="5">
    <source>
        <dbReference type="ARBA" id="ARBA00023774"/>
    </source>
</evidence>
<dbReference type="SMART" id="SM00054">
    <property type="entry name" value="EFh"/>
    <property type="match status" value="4"/>
</dbReference>
<keyword evidence="7" id="KW-1133">Transmembrane helix</keyword>
<dbReference type="Pfam" id="PF13499">
    <property type="entry name" value="EF-hand_7"/>
    <property type="match status" value="2"/>
</dbReference>
<comment type="caution">
    <text evidence="9">The sequence shown here is derived from an EMBL/GenBank/DDBJ whole genome shotgun (WGS) entry which is preliminary data.</text>
</comment>
<keyword evidence="9" id="KW-0675">Receptor</keyword>
<evidence type="ECO:0000256" key="1">
    <source>
        <dbReference type="ARBA" id="ARBA00022723"/>
    </source>
</evidence>
<dbReference type="InterPro" id="IPR002048">
    <property type="entry name" value="EF_hand_dom"/>
</dbReference>
<evidence type="ECO:0000313" key="9">
    <source>
        <dbReference type="EMBL" id="KAG8512225.1"/>
    </source>
</evidence>
<keyword evidence="1" id="KW-0479">Metal-binding</keyword>
<evidence type="ECO:0000259" key="8">
    <source>
        <dbReference type="PROSITE" id="PS50222"/>
    </source>
</evidence>
<protein>
    <submittedName>
        <fullName evidence="9">Glutamate receptor ionotropic, NMDA 3A</fullName>
    </submittedName>
</protein>
<keyword evidence="6" id="KW-0175">Coiled coil</keyword>
<proteinExistence type="inferred from homology"/>
<dbReference type="PROSITE" id="PS50222">
    <property type="entry name" value="EF_HAND_2"/>
    <property type="match status" value="3"/>
</dbReference>